<reference evidence="2 3" key="1">
    <citation type="submission" date="2016-10" db="EMBL/GenBank/DDBJ databases">
        <title>Draft genome sequence of Coniochaeta ligniaria NRRL30616, a lignocellulolytic fungus for bioabatement of inhibitors in plant biomass hydrolysates.</title>
        <authorList>
            <consortium name="DOE Joint Genome Institute"/>
            <person name="Jimenez D.J."/>
            <person name="Hector R.E."/>
            <person name="Riley R."/>
            <person name="Sun H."/>
            <person name="Grigoriev I.V."/>
            <person name="Van Elsas J.D."/>
            <person name="Nichols N.N."/>
        </authorList>
    </citation>
    <scope>NUCLEOTIDE SEQUENCE [LARGE SCALE GENOMIC DNA]</scope>
    <source>
        <strain evidence="2 3">NRRL 30616</strain>
    </source>
</reference>
<accession>A0A1J7J4X4</accession>
<keyword evidence="3" id="KW-1185">Reference proteome</keyword>
<sequence length="258" mass="29214">MYHGFYENSTLPATDSLDCDCIRKNVYMYLCGASVDCRSMMTFATSAMDQITSALTDIMPAVSKEPGLYRLYIPLRQALELLHSQGNRPNMFPMRVAVARLVDVTMLYLMANKGFMSMFEQQWAKEIYPMSFWDSVLFRRMRLVGEPDEEAVVDDESDEGTVVGDVERGEVEEEDDDATPRAEKKQKDAEARGESGAEQEGERQRGSEETGSQMDTPSRHRNATEESSAESADRTESQTTERAMEPQPEVWCLSISKY</sequence>
<name>A0A1J7J4X4_9PEZI</name>
<proteinExistence type="predicted"/>
<dbReference type="STRING" id="1408157.A0A1J7J4X4"/>
<dbReference type="Proteomes" id="UP000182658">
    <property type="component" value="Unassembled WGS sequence"/>
</dbReference>
<dbReference type="InParanoid" id="A0A1J7J4X4"/>
<evidence type="ECO:0000256" key="1">
    <source>
        <dbReference type="SAM" id="MobiDB-lite"/>
    </source>
</evidence>
<feature type="region of interest" description="Disordered" evidence="1">
    <location>
        <begin position="148"/>
        <end position="258"/>
    </location>
</feature>
<protein>
    <submittedName>
        <fullName evidence="2">Uncharacterized protein</fullName>
    </submittedName>
</protein>
<dbReference type="EMBL" id="KV875093">
    <property type="protein sequence ID" value="OIW34427.1"/>
    <property type="molecule type" value="Genomic_DNA"/>
</dbReference>
<organism evidence="2 3">
    <name type="scientific">Coniochaeta ligniaria NRRL 30616</name>
    <dbReference type="NCBI Taxonomy" id="1408157"/>
    <lineage>
        <taxon>Eukaryota</taxon>
        <taxon>Fungi</taxon>
        <taxon>Dikarya</taxon>
        <taxon>Ascomycota</taxon>
        <taxon>Pezizomycotina</taxon>
        <taxon>Sordariomycetes</taxon>
        <taxon>Sordariomycetidae</taxon>
        <taxon>Coniochaetales</taxon>
        <taxon>Coniochaetaceae</taxon>
        <taxon>Coniochaeta</taxon>
    </lineage>
</organism>
<dbReference type="AlphaFoldDB" id="A0A1J7J4X4"/>
<feature type="compositionally biased region" description="Acidic residues" evidence="1">
    <location>
        <begin position="148"/>
        <end position="159"/>
    </location>
</feature>
<dbReference type="OrthoDB" id="4845755at2759"/>
<gene>
    <name evidence="2" type="ORF">CONLIGDRAFT_626430</name>
</gene>
<evidence type="ECO:0000313" key="2">
    <source>
        <dbReference type="EMBL" id="OIW34427.1"/>
    </source>
</evidence>
<feature type="compositionally biased region" description="Basic and acidic residues" evidence="1">
    <location>
        <begin position="178"/>
        <end position="208"/>
    </location>
</feature>
<evidence type="ECO:0000313" key="3">
    <source>
        <dbReference type="Proteomes" id="UP000182658"/>
    </source>
</evidence>